<evidence type="ECO:0000313" key="1">
    <source>
        <dbReference type="EMBL" id="CAD2209267.1"/>
    </source>
</evidence>
<proteinExistence type="predicted"/>
<gene>
    <name evidence="1" type="ORF">MENT_LOCUS63402</name>
</gene>
<dbReference type="AlphaFoldDB" id="A0A6V7YEM1"/>
<evidence type="ECO:0000313" key="2">
    <source>
        <dbReference type="Proteomes" id="UP000580250"/>
    </source>
</evidence>
<accession>A0A6V7YEM1</accession>
<sequence length="117" mass="13731">MTKYLEFIPSLRFHKSLQKTPYEAVFGRKLHSLPSSVSIDDQIEEFVINGFYVEQTENNKEEIPEEIPICSDSQFEEQEEEINKYCKCNSECKGNRCCCKKEGRFCGIMPQKPFLFK</sequence>
<dbReference type="EMBL" id="CAJEWN010004085">
    <property type="protein sequence ID" value="CAD2209267.1"/>
    <property type="molecule type" value="Genomic_DNA"/>
</dbReference>
<protein>
    <submittedName>
        <fullName evidence="1">Uncharacterized protein</fullName>
    </submittedName>
</protein>
<name>A0A6V7YEM1_MELEN</name>
<dbReference type="Proteomes" id="UP000580250">
    <property type="component" value="Unassembled WGS sequence"/>
</dbReference>
<reference evidence="1 2" key="1">
    <citation type="submission" date="2020-08" db="EMBL/GenBank/DDBJ databases">
        <authorList>
            <person name="Koutsovoulos G."/>
            <person name="Danchin GJ E."/>
        </authorList>
    </citation>
    <scope>NUCLEOTIDE SEQUENCE [LARGE SCALE GENOMIC DNA]</scope>
</reference>
<comment type="caution">
    <text evidence="1">The sequence shown here is derived from an EMBL/GenBank/DDBJ whole genome shotgun (WGS) entry which is preliminary data.</text>
</comment>
<organism evidence="1 2">
    <name type="scientific">Meloidogyne enterolobii</name>
    <name type="common">Root-knot nematode worm</name>
    <name type="synonym">Meloidogyne mayaguensis</name>
    <dbReference type="NCBI Taxonomy" id="390850"/>
    <lineage>
        <taxon>Eukaryota</taxon>
        <taxon>Metazoa</taxon>
        <taxon>Ecdysozoa</taxon>
        <taxon>Nematoda</taxon>
        <taxon>Chromadorea</taxon>
        <taxon>Rhabditida</taxon>
        <taxon>Tylenchina</taxon>
        <taxon>Tylenchomorpha</taxon>
        <taxon>Tylenchoidea</taxon>
        <taxon>Meloidogynidae</taxon>
        <taxon>Meloidogyninae</taxon>
        <taxon>Meloidogyne</taxon>
    </lineage>
</organism>